<comment type="caution">
    <text evidence="6">Lacks conserved residue(s) required for the propagation of feature annotation.</text>
</comment>
<dbReference type="GO" id="GO:0070006">
    <property type="term" value="F:metalloaminopeptidase activity"/>
    <property type="evidence" value="ECO:0007669"/>
    <property type="project" value="UniProtKB-UniRule"/>
</dbReference>
<name>A0A839DT84_9PSEU</name>
<comment type="catalytic activity">
    <reaction evidence="6 7">
        <text>Release of N-terminal amino acids, preferentially methionine, from peptides and arylamides.</text>
        <dbReference type="EC" id="3.4.11.18"/>
    </reaction>
</comment>
<dbReference type="Gene3D" id="3.90.230.10">
    <property type="entry name" value="Creatinase/methionine aminopeptidase superfamily"/>
    <property type="match status" value="1"/>
</dbReference>
<comment type="function">
    <text evidence="1 6">Removes the N-terminal methionine from nascent proteins. The N-terminal methionine is often cleaved when the second residue in the primary sequence is small and uncharged (Met-Ala-, Cys, Gly, Pro, Ser, Thr, or Val). Requires deformylation of the N(alpha)-formylated initiator methionine before it can be hydrolyzed.</text>
</comment>
<dbReference type="NCBIfam" id="TIGR00500">
    <property type="entry name" value="met_pdase_I"/>
    <property type="match status" value="1"/>
</dbReference>
<dbReference type="PRINTS" id="PR00599">
    <property type="entry name" value="MAPEPTIDASE"/>
</dbReference>
<comment type="subunit">
    <text evidence="6">Monomer.</text>
</comment>
<evidence type="ECO:0000256" key="3">
    <source>
        <dbReference type="ARBA" id="ARBA00022670"/>
    </source>
</evidence>
<dbReference type="EC" id="3.4.11.18" evidence="6 7"/>
<organism evidence="9 10">
    <name type="scientific">Halosaccharopolyspora lacisalsi</name>
    <dbReference type="NCBI Taxonomy" id="1000566"/>
    <lineage>
        <taxon>Bacteria</taxon>
        <taxon>Bacillati</taxon>
        <taxon>Actinomycetota</taxon>
        <taxon>Actinomycetes</taxon>
        <taxon>Pseudonocardiales</taxon>
        <taxon>Pseudonocardiaceae</taxon>
        <taxon>Halosaccharopolyspora</taxon>
    </lineage>
</organism>
<evidence type="ECO:0000256" key="7">
    <source>
        <dbReference type="RuleBase" id="RU003653"/>
    </source>
</evidence>
<dbReference type="AlphaFoldDB" id="A0A839DT84"/>
<dbReference type="EMBL" id="JACGWZ010000002">
    <property type="protein sequence ID" value="MBA8824714.1"/>
    <property type="molecule type" value="Genomic_DNA"/>
</dbReference>
<evidence type="ECO:0000256" key="4">
    <source>
        <dbReference type="ARBA" id="ARBA00022723"/>
    </source>
</evidence>
<dbReference type="InterPro" id="IPR036005">
    <property type="entry name" value="Creatinase/aminopeptidase-like"/>
</dbReference>
<evidence type="ECO:0000259" key="8">
    <source>
        <dbReference type="Pfam" id="PF00557"/>
    </source>
</evidence>
<accession>A0A839DT84</accession>
<keyword evidence="4 6" id="KW-0479">Metal-binding</keyword>
<keyword evidence="5 6" id="KW-0378">Hydrolase</keyword>
<reference evidence="9 10" key="1">
    <citation type="submission" date="2020-07" db="EMBL/GenBank/DDBJ databases">
        <title>Sequencing the genomes of 1000 actinobacteria strains.</title>
        <authorList>
            <person name="Klenk H.-P."/>
        </authorList>
    </citation>
    <scope>NUCLEOTIDE SEQUENCE [LARGE SCALE GENOMIC DNA]</scope>
    <source>
        <strain evidence="9 10">DSM 45975</strain>
    </source>
</reference>
<dbReference type="InterPro" id="IPR002467">
    <property type="entry name" value="Pept_M24A_MAP1"/>
</dbReference>
<dbReference type="InterPro" id="IPR000994">
    <property type="entry name" value="Pept_M24"/>
</dbReference>
<dbReference type="GO" id="GO:0005829">
    <property type="term" value="C:cytosol"/>
    <property type="evidence" value="ECO:0007669"/>
    <property type="project" value="TreeGrafter"/>
</dbReference>
<evidence type="ECO:0000313" key="10">
    <source>
        <dbReference type="Proteomes" id="UP000569329"/>
    </source>
</evidence>
<dbReference type="PANTHER" id="PTHR43330">
    <property type="entry name" value="METHIONINE AMINOPEPTIDASE"/>
    <property type="match status" value="1"/>
</dbReference>
<keyword evidence="10" id="KW-1185">Reference proteome</keyword>
<evidence type="ECO:0000313" key="9">
    <source>
        <dbReference type="EMBL" id="MBA8824714.1"/>
    </source>
</evidence>
<protein>
    <recommendedName>
        <fullName evidence="6 7">Methionine aminopeptidase</fullName>
        <shortName evidence="6">MAP</shortName>
        <shortName evidence="6">MetAP</shortName>
        <ecNumber evidence="6 7">3.4.11.18</ecNumber>
    </recommendedName>
    <alternativeName>
        <fullName evidence="6">Peptidase M</fullName>
    </alternativeName>
</protein>
<dbReference type="Proteomes" id="UP000569329">
    <property type="component" value="Unassembled WGS sequence"/>
</dbReference>
<keyword evidence="2 6" id="KW-0031">Aminopeptidase</keyword>
<evidence type="ECO:0000256" key="5">
    <source>
        <dbReference type="ARBA" id="ARBA00022801"/>
    </source>
</evidence>
<keyword evidence="3 6" id="KW-0645">Protease</keyword>
<dbReference type="PANTHER" id="PTHR43330:SF27">
    <property type="entry name" value="METHIONINE AMINOPEPTIDASE"/>
    <property type="match status" value="1"/>
</dbReference>
<dbReference type="GO" id="GO:0046872">
    <property type="term" value="F:metal ion binding"/>
    <property type="evidence" value="ECO:0007669"/>
    <property type="project" value="UniProtKB-UniRule"/>
</dbReference>
<sequence>MIELKTASELDAMRSAGRVVAEVLAALRDHARVGVTLRELDEVAAAVLAEAGAEPVLPGTRPIREPRPFPGVLCLSVNDTIGRAPPTGARLADGDLLSIDCGARVEGRCGGAAVTVPVGTAHPDDRTLLETTEAALTDGIAACRTGARLGDVSHAIGLVGRSSGYGIPARLGGHGIGRDRNEAPFVANDGAPGRGSPLRPGMALSLEPTFVAGGRDSYQLDRDGWALRTDDGSRCAHAAHTVAITDDGPRVLTVP</sequence>
<feature type="domain" description="Peptidase M24" evidence="8">
    <location>
        <begin position="12"/>
        <end position="246"/>
    </location>
</feature>
<evidence type="ECO:0000256" key="2">
    <source>
        <dbReference type="ARBA" id="ARBA00022438"/>
    </source>
</evidence>
<dbReference type="GO" id="GO:0006508">
    <property type="term" value="P:proteolysis"/>
    <property type="evidence" value="ECO:0007669"/>
    <property type="project" value="UniProtKB-KW"/>
</dbReference>
<dbReference type="GO" id="GO:0004239">
    <property type="term" value="F:initiator methionyl aminopeptidase activity"/>
    <property type="evidence" value="ECO:0007669"/>
    <property type="project" value="UniProtKB-UniRule"/>
</dbReference>
<evidence type="ECO:0000256" key="1">
    <source>
        <dbReference type="ARBA" id="ARBA00002521"/>
    </source>
</evidence>
<gene>
    <name evidence="6" type="primary">map</name>
    <name evidence="9" type="ORF">FHX42_002061</name>
</gene>
<evidence type="ECO:0000256" key="6">
    <source>
        <dbReference type="HAMAP-Rule" id="MF_01974"/>
    </source>
</evidence>
<comment type="similarity">
    <text evidence="6">Belongs to the peptidase M24A family. Methionine aminopeptidase type 1 subfamily.</text>
</comment>
<dbReference type="InterPro" id="IPR001714">
    <property type="entry name" value="Pept_M24_MAP"/>
</dbReference>
<comment type="caution">
    <text evidence="9">The sequence shown here is derived from an EMBL/GenBank/DDBJ whole genome shotgun (WGS) entry which is preliminary data.</text>
</comment>
<comment type="cofactor">
    <cofactor evidence="6">
        <name>Co(2+)</name>
        <dbReference type="ChEBI" id="CHEBI:48828"/>
    </cofactor>
    <cofactor evidence="6">
        <name>Zn(2+)</name>
        <dbReference type="ChEBI" id="CHEBI:29105"/>
    </cofactor>
    <cofactor evidence="6">
        <name>Mn(2+)</name>
        <dbReference type="ChEBI" id="CHEBI:29035"/>
    </cofactor>
    <cofactor evidence="6">
        <name>Fe(2+)</name>
        <dbReference type="ChEBI" id="CHEBI:29033"/>
    </cofactor>
    <text evidence="6">Binds 2 divalent metal cations per subunit. Has a high-affinity and a low affinity metal-binding site. The true nature of the physiological cofactor is under debate. The enzyme is active with cobalt, zinc, manganese or divalent iron ions. Most likely, methionine aminopeptidases function as mononuclear Fe(2+)-metalloproteases under physiological conditions, and the catalytically relevant metal-binding site has been assigned to the histidine-containing high-affinity site.</text>
</comment>
<dbReference type="SUPFAM" id="SSF55920">
    <property type="entry name" value="Creatinase/aminopeptidase"/>
    <property type="match status" value="1"/>
</dbReference>
<proteinExistence type="inferred from homology"/>
<dbReference type="RefSeq" id="WP_182543943.1">
    <property type="nucleotide sequence ID" value="NZ_JACGWZ010000002.1"/>
</dbReference>
<dbReference type="HAMAP" id="MF_01974">
    <property type="entry name" value="MetAP_1"/>
    <property type="match status" value="1"/>
</dbReference>
<dbReference type="Pfam" id="PF00557">
    <property type="entry name" value="Peptidase_M24"/>
    <property type="match status" value="1"/>
</dbReference>